<evidence type="ECO:0000313" key="2">
    <source>
        <dbReference type="Proteomes" id="UP001174909"/>
    </source>
</evidence>
<accession>A0AA35S9L9</accession>
<evidence type="ECO:0000313" key="1">
    <source>
        <dbReference type="EMBL" id="CAI8025188.1"/>
    </source>
</evidence>
<dbReference type="Proteomes" id="UP001174909">
    <property type="component" value="Unassembled WGS sequence"/>
</dbReference>
<dbReference type="EMBL" id="CASHTH010002127">
    <property type="protein sequence ID" value="CAI8025188.1"/>
    <property type="molecule type" value="Genomic_DNA"/>
</dbReference>
<dbReference type="AlphaFoldDB" id="A0AA35S9L9"/>
<protein>
    <submittedName>
        <fullName evidence="1">Uncharacterized protein</fullName>
    </submittedName>
</protein>
<keyword evidence="2" id="KW-1185">Reference proteome</keyword>
<gene>
    <name evidence="1" type="ORF">GBAR_LOCUS14571</name>
</gene>
<sequence>MASDNDGPPHGKTKLVKKFTPIDFGPLNVYAESHIGNFRSGTYMMTTPKEDSLVLYRLYGGTAKEVGHYWTVEPRDGNVGFQLDYAMVPSWGSTLAKDTTLEVPSGIMLFEGYVASQKVHPTSQGFGGGAWQVLVPYPVVEALLKAQQAKEEGKCAAEVKEHVLEAKKAQEEILDKYEKELKKFD</sequence>
<name>A0AA35S9L9_GEOBA</name>
<proteinExistence type="predicted"/>
<comment type="caution">
    <text evidence="1">The sequence shown here is derived from an EMBL/GenBank/DDBJ whole genome shotgun (WGS) entry which is preliminary data.</text>
</comment>
<reference evidence="1" key="1">
    <citation type="submission" date="2023-03" db="EMBL/GenBank/DDBJ databases">
        <authorList>
            <person name="Steffen K."/>
            <person name="Cardenas P."/>
        </authorList>
    </citation>
    <scope>NUCLEOTIDE SEQUENCE</scope>
</reference>
<organism evidence="1 2">
    <name type="scientific">Geodia barretti</name>
    <name type="common">Barrett's horny sponge</name>
    <dbReference type="NCBI Taxonomy" id="519541"/>
    <lineage>
        <taxon>Eukaryota</taxon>
        <taxon>Metazoa</taxon>
        <taxon>Porifera</taxon>
        <taxon>Demospongiae</taxon>
        <taxon>Heteroscleromorpha</taxon>
        <taxon>Tetractinellida</taxon>
        <taxon>Astrophorina</taxon>
        <taxon>Geodiidae</taxon>
        <taxon>Geodia</taxon>
    </lineage>
</organism>